<accession>A0A9X2KTR5</accession>
<dbReference type="GO" id="GO:0004175">
    <property type="term" value="F:endopeptidase activity"/>
    <property type="evidence" value="ECO:0007669"/>
    <property type="project" value="UniProtKB-ARBA"/>
</dbReference>
<gene>
    <name evidence="3" type="ORF">M6D89_09660</name>
</gene>
<keyword evidence="4" id="KW-1185">Reference proteome</keyword>
<keyword evidence="1" id="KW-0812">Transmembrane</keyword>
<feature type="transmembrane region" description="Helical" evidence="1">
    <location>
        <begin position="137"/>
        <end position="160"/>
    </location>
</feature>
<feature type="transmembrane region" description="Helical" evidence="1">
    <location>
        <begin position="76"/>
        <end position="94"/>
    </location>
</feature>
<reference evidence="3" key="1">
    <citation type="submission" date="2022-05" db="EMBL/GenBank/DDBJ databases">
        <authorList>
            <person name="Sun H.-N."/>
        </authorList>
    </citation>
    <scope>NUCLEOTIDE SEQUENCE</scope>
    <source>
        <strain evidence="3">HB14</strain>
    </source>
</reference>
<dbReference type="GO" id="GO:0008237">
    <property type="term" value="F:metallopeptidase activity"/>
    <property type="evidence" value="ECO:0007669"/>
    <property type="project" value="UniProtKB-KW"/>
</dbReference>
<name>A0A9X2KTR5_9GAMM</name>
<keyword evidence="3" id="KW-0482">Metalloprotease</keyword>
<evidence type="ECO:0000256" key="1">
    <source>
        <dbReference type="SAM" id="Phobius"/>
    </source>
</evidence>
<dbReference type="Pfam" id="PF02517">
    <property type="entry name" value="Rce1-like"/>
    <property type="match status" value="1"/>
</dbReference>
<keyword evidence="3" id="KW-0378">Hydrolase</keyword>
<evidence type="ECO:0000259" key="2">
    <source>
        <dbReference type="Pfam" id="PF02517"/>
    </source>
</evidence>
<dbReference type="Proteomes" id="UP001139319">
    <property type="component" value="Unassembled WGS sequence"/>
</dbReference>
<comment type="caution">
    <text evidence="3">The sequence shown here is derived from an EMBL/GenBank/DDBJ whole genome shotgun (WGS) entry which is preliminary data.</text>
</comment>
<feature type="transmembrane region" description="Helical" evidence="1">
    <location>
        <begin position="172"/>
        <end position="191"/>
    </location>
</feature>
<keyword evidence="1" id="KW-0472">Membrane</keyword>
<dbReference type="EMBL" id="JAMFTH010000002">
    <property type="protein sequence ID" value="MCP8899564.1"/>
    <property type="molecule type" value="Genomic_DNA"/>
</dbReference>
<sequence length="240" mass="25939">MIGAGAAFIAGALPMVCLLGIGALIVGLYGLQRLSGGAAIGLWLFCLVAGFTVALYRPMEFDYPVIHFFSSLDFTLYLNVGKALAGLAVFIWLWRAHPSPKNMALSCALASGAIVAVLGVAHWVFGVGWAIKWPDGIIWFALINAGATVLAEEAFFRLLLQNKLASLLPLHYRPRLIAALVATLVFALAHAPPTHPSFLLFLWAGGLYAWVYAATGRFSMALLTHFGVNILHFTLLRYPL</sequence>
<protein>
    <submittedName>
        <fullName evidence="3">CPBP family intramembrane metalloprotease</fullName>
    </submittedName>
</protein>
<feature type="transmembrane region" description="Helical" evidence="1">
    <location>
        <begin position="106"/>
        <end position="131"/>
    </location>
</feature>
<keyword evidence="3" id="KW-0645">Protease</keyword>
<dbReference type="InterPro" id="IPR003675">
    <property type="entry name" value="Rce1/LyrA-like_dom"/>
</dbReference>
<organism evidence="3 4">
    <name type="scientific">Gilvimarinus xylanilyticus</name>
    <dbReference type="NCBI Taxonomy" id="2944139"/>
    <lineage>
        <taxon>Bacteria</taxon>
        <taxon>Pseudomonadati</taxon>
        <taxon>Pseudomonadota</taxon>
        <taxon>Gammaproteobacteria</taxon>
        <taxon>Cellvibrionales</taxon>
        <taxon>Cellvibrionaceae</taxon>
        <taxon>Gilvimarinus</taxon>
    </lineage>
</organism>
<evidence type="ECO:0000313" key="3">
    <source>
        <dbReference type="EMBL" id="MCP8899564.1"/>
    </source>
</evidence>
<dbReference type="RefSeq" id="WP_253967860.1">
    <property type="nucleotide sequence ID" value="NZ_JAMFTH010000002.1"/>
</dbReference>
<feature type="domain" description="CAAX prenyl protease 2/Lysostaphin resistance protein A-like" evidence="2">
    <location>
        <begin position="136"/>
        <end position="230"/>
    </location>
</feature>
<dbReference type="GO" id="GO:0080120">
    <property type="term" value="P:CAAX-box protein maturation"/>
    <property type="evidence" value="ECO:0007669"/>
    <property type="project" value="UniProtKB-ARBA"/>
</dbReference>
<evidence type="ECO:0000313" key="4">
    <source>
        <dbReference type="Proteomes" id="UP001139319"/>
    </source>
</evidence>
<feature type="transmembrane region" description="Helical" evidence="1">
    <location>
        <begin position="220"/>
        <end position="238"/>
    </location>
</feature>
<proteinExistence type="predicted"/>
<reference evidence="3" key="2">
    <citation type="submission" date="2023-01" db="EMBL/GenBank/DDBJ databases">
        <title>Gilvimarinus xylanilyticus HB14 isolated from Caulerpa lentillifera aquaculture base in Hainan, China.</title>
        <authorList>
            <person name="Zhang Y.-J."/>
        </authorList>
    </citation>
    <scope>NUCLEOTIDE SEQUENCE</scope>
    <source>
        <strain evidence="3">HB14</strain>
    </source>
</reference>
<feature type="transmembrane region" description="Helical" evidence="1">
    <location>
        <begin position="38"/>
        <end position="56"/>
    </location>
</feature>
<dbReference type="AlphaFoldDB" id="A0A9X2KTR5"/>
<feature type="transmembrane region" description="Helical" evidence="1">
    <location>
        <begin position="6"/>
        <end position="31"/>
    </location>
</feature>
<keyword evidence="1" id="KW-1133">Transmembrane helix</keyword>